<evidence type="ECO:0000313" key="3">
    <source>
        <dbReference type="Proteomes" id="UP000078512"/>
    </source>
</evidence>
<feature type="compositionally biased region" description="Low complexity" evidence="1">
    <location>
        <begin position="55"/>
        <end position="83"/>
    </location>
</feature>
<dbReference type="AlphaFoldDB" id="A0A197JMT1"/>
<organism evidence="2 3">
    <name type="scientific">Linnemannia elongata AG-77</name>
    <dbReference type="NCBI Taxonomy" id="1314771"/>
    <lineage>
        <taxon>Eukaryota</taxon>
        <taxon>Fungi</taxon>
        <taxon>Fungi incertae sedis</taxon>
        <taxon>Mucoromycota</taxon>
        <taxon>Mortierellomycotina</taxon>
        <taxon>Mortierellomycetes</taxon>
        <taxon>Mortierellales</taxon>
        <taxon>Mortierellaceae</taxon>
        <taxon>Linnemannia</taxon>
    </lineage>
</organism>
<reference evidence="2 3" key="1">
    <citation type="submission" date="2016-05" db="EMBL/GenBank/DDBJ databases">
        <title>Genome sequencing reveals origins of a unique bacterial endosymbiosis in the earliest lineages of terrestrial Fungi.</title>
        <authorList>
            <consortium name="DOE Joint Genome Institute"/>
            <person name="Uehling J."/>
            <person name="Gryganskyi A."/>
            <person name="Hameed K."/>
            <person name="Tschaplinski T."/>
            <person name="Misztal P."/>
            <person name="Wu S."/>
            <person name="Desiro A."/>
            <person name="Vande Pol N."/>
            <person name="Du Z.-Y."/>
            <person name="Zienkiewicz A."/>
            <person name="Zienkiewicz K."/>
            <person name="Morin E."/>
            <person name="Tisserant E."/>
            <person name="Splivallo R."/>
            <person name="Hainaut M."/>
            <person name="Henrissat B."/>
            <person name="Ohm R."/>
            <person name="Kuo A."/>
            <person name="Yan J."/>
            <person name="Lipzen A."/>
            <person name="Nolan M."/>
            <person name="Labutti K."/>
            <person name="Barry K."/>
            <person name="Goldstein A."/>
            <person name="Labbe J."/>
            <person name="Schadt C."/>
            <person name="Tuskan G."/>
            <person name="Grigoriev I."/>
            <person name="Martin F."/>
            <person name="Vilgalys R."/>
            <person name="Bonito G."/>
        </authorList>
    </citation>
    <scope>NUCLEOTIDE SEQUENCE [LARGE SCALE GENOMIC DNA]</scope>
    <source>
        <strain evidence="2 3">AG-77</strain>
    </source>
</reference>
<feature type="region of interest" description="Disordered" evidence="1">
    <location>
        <begin position="119"/>
        <end position="142"/>
    </location>
</feature>
<dbReference type="Proteomes" id="UP000078512">
    <property type="component" value="Unassembled WGS sequence"/>
</dbReference>
<sequence>MPPAPSSKAQPMSISQLCQQNDSDDDFNRNNNHITVKQELDQDPLDLNNSEPHYQQQEQQHYRNGNGNNNHYNNNQHRYSNSSDEFEEFDTTPRSRQQPVPDPAEQLAAEALGDMANAAPRSLSSSTTTSTTTTSSSSFVAPNTPFISRMSSLPLVNSALKAYESGKQNSKVMKIVNGVWSGCVCGPMACAGGESISHP</sequence>
<proteinExistence type="predicted"/>
<accession>A0A197JMT1</accession>
<evidence type="ECO:0000256" key="1">
    <source>
        <dbReference type="SAM" id="MobiDB-lite"/>
    </source>
</evidence>
<feature type="compositionally biased region" description="Low complexity" evidence="1">
    <location>
        <begin position="124"/>
        <end position="138"/>
    </location>
</feature>
<protein>
    <submittedName>
        <fullName evidence="2">Uncharacterized protein</fullName>
    </submittedName>
</protein>
<evidence type="ECO:0000313" key="2">
    <source>
        <dbReference type="EMBL" id="OAQ26273.1"/>
    </source>
</evidence>
<keyword evidence="3" id="KW-1185">Reference proteome</keyword>
<gene>
    <name evidence="2" type="ORF">K457DRAFT_128483</name>
</gene>
<dbReference type="OrthoDB" id="2441642at2759"/>
<feature type="compositionally biased region" description="Polar residues" evidence="1">
    <location>
        <begin position="7"/>
        <end position="20"/>
    </location>
</feature>
<dbReference type="EMBL" id="KV442069">
    <property type="protein sequence ID" value="OAQ26273.1"/>
    <property type="molecule type" value="Genomic_DNA"/>
</dbReference>
<feature type="region of interest" description="Disordered" evidence="1">
    <location>
        <begin position="1"/>
        <end position="103"/>
    </location>
</feature>
<name>A0A197JMT1_9FUNG</name>